<evidence type="ECO:0000313" key="6">
    <source>
        <dbReference type="EMBL" id="GAA3836309.1"/>
    </source>
</evidence>
<dbReference type="Pfam" id="PF16640">
    <property type="entry name" value="Big_3_5"/>
    <property type="match status" value="1"/>
</dbReference>
<feature type="compositionally biased region" description="Acidic residues" evidence="3">
    <location>
        <begin position="367"/>
        <end position="381"/>
    </location>
</feature>
<dbReference type="InterPro" id="IPR032109">
    <property type="entry name" value="Big_3_5"/>
</dbReference>
<organism evidence="6 7">
    <name type="scientific">Sphaerisporangium flaviroseum</name>
    <dbReference type="NCBI Taxonomy" id="509199"/>
    <lineage>
        <taxon>Bacteria</taxon>
        <taxon>Bacillati</taxon>
        <taxon>Actinomycetota</taxon>
        <taxon>Actinomycetes</taxon>
        <taxon>Streptosporangiales</taxon>
        <taxon>Streptosporangiaceae</taxon>
        <taxon>Sphaerisporangium</taxon>
    </lineage>
</organism>
<keyword evidence="2 4" id="KW-0732">Signal</keyword>
<dbReference type="RefSeq" id="WP_344949931.1">
    <property type="nucleotide sequence ID" value="NZ_BAAAZR010000038.1"/>
</dbReference>
<dbReference type="Proteomes" id="UP001500888">
    <property type="component" value="Unassembled WGS sequence"/>
</dbReference>
<feature type="region of interest" description="Disordered" evidence="3">
    <location>
        <begin position="426"/>
        <end position="485"/>
    </location>
</feature>
<dbReference type="InterPro" id="IPR021884">
    <property type="entry name" value="Ice-bd_prot"/>
</dbReference>
<evidence type="ECO:0000313" key="7">
    <source>
        <dbReference type="Proteomes" id="UP001500888"/>
    </source>
</evidence>
<name>A0ABP7J782_9ACTN</name>
<evidence type="ECO:0000256" key="2">
    <source>
        <dbReference type="ARBA" id="ARBA00022729"/>
    </source>
</evidence>
<feature type="domain" description="Bacterial Ig-like" evidence="5">
    <location>
        <begin position="273"/>
        <end position="351"/>
    </location>
</feature>
<protein>
    <recommendedName>
        <fullName evidence="5">Bacterial Ig-like domain-containing protein</fullName>
    </recommendedName>
</protein>
<keyword evidence="7" id="KW-1185">Reference proteome</keyword>
<evidence type="ECO:0000259" key="5">
    <source>
        <dbReference type="Pfam" id="PF16640"/>
    </source>
</evidence>
<reference evidence="7" key="1">
    <citation type="journal article" date="2019" name="Int. J. Syst. Evol. Microbiol.">
        <title>The Global Catalogue of Microorganisms (GCM) 10K type strain sequencing project: providing services to taxonomists for standard genome sequencing and annotation.</title>
        <authorList>
            <consortium name="The Broad Institute Genomics Platform"/>
            <consortium name="The Broad Institute Genome Sequencing Center for Infectious Disease"/>
            <person name="Wu L."/>
            <person name="Ma J."/>
        </authorList>
    </citation>
    <scope>NUCLEOTIDE SEQUENCE [LARGE SCALE GENOMIC DNA]</scope>
    <source>
        <strain evidence="7">JCM 16908</strain>
    </source>
</reference>
<evidence type="ECO:0000256" key="3">
    <source>
        <dbReference type="SAM" id="MobiDB-lite"/>
    </source>
</evidence>
<evidence type="ECO:0000256" key="1">
    <source>
        <dbReference type="ARBA" id="ARBA00005445"/>
    </source>
</evidence>
<accession>A0ABP7J782</accession>
<proteinExistence type="inferred from homology"/>
<feature type="chain" id="PRO_5046767462" description="Bacterial Ig-like domain-containing protein" evidence="4">
    <location>
        <begin position="34"/>
        <end position="485"/>
    </location>
</feature>
<feature type="signal peptide" evidence="4">
    <location>
        <begin position="1"/>
        <end position="33"/>
    </location>
</feature>
<gene>
    <name evidence="6" type="ORF">GCM10022226_67740</name>
</gene>
<dbReference type="EMBL" id="BAAAZR010000038">
    <property type="protein sequence ID" value="GAA3836309.1"/>
    <property type="molecule type" value="Genomic_DNA"/>
</dbReference>
<dbReference type="Gene3D" id="2.60.40.10">
    <property type="entry name" value="Immunoglobulins"/>
    <property type="match status" value="1"/>
</dbReference>
<dbReference type="InterPro" id="IPR013783">
    <property type="entry name" value="Ig-like_fold"/>
</dbReference>
<feature type="region of interest" description="Disordered" evidence="3">
    <location>
        <begin position="338"/>
        <end position="410"/>
    </location>
</feature>
<dbReference type="Pfam" id="PF11999">
    <property type="entry name" value="Ice_binding"/>
    <property type="match status" value="1"/>
</dbReference>
<comment type="similarity">
    <text evidence="1">Belongs to the ice-binding protein family.</text>
</comment>
<sequence>MKYASRPRVGPRHFVRSLLAAALTTTVAMWVVAAAPDSATAAAAPSVNLGAASSFAVLSGGAITNVGGTTVNGDLGVSPALAVVGTPPTVNGAIHIGDPAAAAAQTGLALAYDDVTSRPLTSTIAPALAGQTLTPGVYNTAAPGLFTLTGGTLTLDAQGDPNSVFIIRGAGLTTASTGAISLINGASPCRVFFAMSTAAVTLGTGSTFRGNLLVEPTVAGVVALGFNVTVNGRVLVGRPSALFLSSDTITLPPGCTPPTTGRTTTTTVTTSCSTNGPGGGPLTLTATVRSSGKTVPTGPVVFTADGVSLGAVQLDSNGRATLSPTLTEGIRRIVASFPGTDPLNPSASSEFLLRVGPNGSCPPSKDDECEESDDNKEEEGEQQQQFDAKNRDKKQLARKHRMDREHYDKKGRLVTVQTLRTLHGVFHEGGGGGHHSEHHSGSRHHAGHHKAYHGGHKKQHGHQAKPQKQYKQYHPAPRPRVAVTG</sequence>
<comment type="caution">
    <text evidence="6">The sequence shown here is derived from an EMBL/GenBank/DDBJ whole genome shotgun (WGS) entry which is preliminary data.</text>
</comment>
<feature type="compositionally biased region" description="Basic residues" evidence="3">
    <location>
        <begin position="441"/>
        <end position="465"/>
    </location>
</feature>
<evidence type="ECO:0000256" key="4">
    <source>
        <dbReference type="SAM" id="SignalP"/>
    </source>
</evidence>